<dbReference type="NCBIfam" id="NF006739">
    <property type="entry name" value="PRK09267.1-5"/>
    <property type="match status" value="1"/>
</dbReference>
<evidence type="ECO:0000256" key="4">
    <source>
        <dbReference type="ARBA" id="ARBA00022630"/>
    </source>
</evidence>
<dbReference type="OrthoDB" id="9790745at2"/>
<dbReference type="SUPFAM" id="SSF52218">
    <property type="entry name" value="Flavoproteins"/>
    <property type="match status" value="1"/>
</dbReference>
<dbReference type="InterPro" id="IPR010086">
    <property type="entry name" value="Flavodoxin_lc"/>
</dbReference>
<dbReference type="InterPro" id="IPR001226">
    <property type="entry name" value="Flavodoxin_CS"/>
</dbReference>
<keyword evidence="5 8" id="KW-0288">FMN</keyword>
<evidence type="ECO:0000256" key="5">
    <source>
        <dbReference type="ARBA" id="ARBA00022643"/>
    </source>
</evidence>
<dbReference type="PATRIC" id="fig|322095.3.peg.256"/>
<dbReference type="InterPro" id="IPR008254">
    <property type="entry name" value="Flavodoxin/NO_synth"/>
</dbReference>
<dbReference type="Proteomes" id="UP000070224">
    <property type="component" value="Unassembled WGS sequence"/>
</dbReference>
<evidence type="ECO:0000256" key="3">
    <source>
        <dbReference type="ARBA" id="ARBA00022448"/>
    </source>
</evidence>
<evidence type="ECO:0000259" key="9">
    <source>
        <dbReference type="PROSITE" id="PS50902"/>
    </source>
</evidence>
<gene>
    <name evidence="10" type="ORF">HMPREF3185_00257</name>
</gene>
<dbReference type="GO" id="GO:0010181">
    <property type="term" value="F:FMN binding"/>
    <property type="evidence" value="ECO:0007669"/>
    <property type="project" value="UniProtKB-UniRule"/>
</dbReference>
<dbReference type="PANTHER" id="PTHR42809">
    <property type="entry name" value="FLAVODOXIN 2"/>
    <property type="match status" value="1"/>
</dbReference>
<evidence type="ECO:0000256" key="8">
    <source>
        <dbReference type="PIRNR" id="PIRNR038996"/>
    </source>
</evidence>
<sequence length="166" mass="17553">MSKIGIFYGSSTGSTSEVAQRLAKALGAEANVYDVAGADAADAAAFDVLLLGSSTWGIGDLQDDWEDFLPKLAEQSLAGKKVALFGCGDADSYPDSFCEALAKIHEGLAGTGCSFIGAYEPEGYSYDATETEQDGKLIGLCIDEANQSDLTDERIEKWVALLQSQF</sequence>
<keyword evidence="3 8" id="KW-0813">Transport</keyword>
<dbReference type="AlphaFoldDB" id="A0A134BE12"/>
<keyword evidence="7" id="KW-0535">Nitrogen fixation</keyword>
<evidence type="ECO:0000313" key="11">
    <source>
        <dbReference type="Proteomes" id="UP000070224"/>
    </source>
</evidence>
<name>A0A134BE12_9PORP</name>
<feature type="domain" description="Flavodoxin-like" evidence="9">
    <location>
        <begin position="4"/>
        <end position="163"/>
    </location>
</feature>
<dbReference type="NCBIfam" id="TIGR01752">
    <property type="entry name" value="flav_long"/>
    <property type="match status" value="1"/>
</dbReference>
<keyword evidence="4 8" id="KW-0285">Flavoprotein</keyword>
<dbReference type="PROSITE" id="PS50902">
    <property type="entry name" value="FLAVODOXIN_LIKE"/>
    <property type="match status" value="1"/>
</dbReference>
<reference evidence="11" key="1">
    <citation type="submission" date="2016-01" db="EMBL/GenBank/DDBJ databases">
        <authorList>
            <person name="Mitreva M."/>
            <person name="Pepin K.H."/>
            <person name="Mihindukulasuriya K.A."/>
            <person name="Fulton R."/>
            <person name="Fronick C."/>
            <person name="O'Laughlin M."/>
            <person name="Miner T."/>
            <person name="Herter B."/>
            <person name="Rosa B.A."/>
            <person name="Cordes M."/>
            <person name="Tomlinson C."/>
            <person name="Wollam A."/>
            <person name="Palsikar V.B."/>
            <person name="Mardis E.R."/>
            <person name="Wilson R.K."/>
        </authorList>
    </citation>
    <scope>NUCLEOTIDE SEQUENCE [LARGE SCALE GENOMIC DNA]</scope>
    <source>
        <strain evidence="11">KA00683</strain>
    </source>
</reference>
<dbReference type="PRINTS" id="PR00369">
    <property type="entry name" value="FLAVODOXIN"/>
</dbReference>
<evidence type="ECO:0000256" key="7">
    <source>
        <dbReference type="ARBA" id="ARBA00023231"/>
    </source>
</evidence>
<dbReference type="RefSeq" id="WP_060934842.1">
    <property type="nucleotide sequence ID" value="NZ_KQ960414.1"/>
</dbReference>
<comment type="function">
    <text evidence="8">Low-potential electron donor to a number of redox enzymes.</text>
</comment>
<dbReference type="Pfam" id="PF00258">
    <property type="entry name" value="Flavodoxin_1"/>
    <property type="match status" value="1"/>
</dbReference>
<comment type="caution">
    <text evidence="10">The sequence shown here is derived from an EMBL/GenBank/DDBJ whole genome shotgun (WGS) entry which is preliminary data.</text>
</comment>
<comment type="similarity">
    <text evidence="2 8">Belongs to the flavodoxin family.</text>
</comment>
<protein>
    <recommendedName>
        <fullName evidence="8">Flavodoxin</fullName>
    </recommendedName>
</protein>
<evidence type="ECO:0000256" key="1">
    <source>
        <dbReference type="ARBA" id="ARBA00001917"/>
    </source>
</evidence>
<keyword evidence="6 8" id="KW-0249">Electron transport</keyword>
<comment type="cofactor">
    <cofactor evidence="1 8">
        <name>FMN</name>
        <dbReference type="ChEBI" id="CHEBI:58210"/>
    </cofactor>
</comment>
<dbReference type="GO" id="GO:0009055">
    <property type="term" value="F:electron transfer activity"/>
    <property type="evidence" value="ECO:0007669"/>
    <property type="project" value="UniProtKB-UniRule"/>
</dbReference>
<evidence type="ECO:0000256" key="2">
    <source>
        <dbReference type="ARBA" id="ARBA00005267"/>
    </source>
</evidence>
<dbReference type="PROSITE" id="PS00201">
    <property type="entry name" value="FLAVODOXIN"/>
    <property type="match status" value="1"/>
</dbReference>
<evidence type="ECO:0000313" key="10">
    <source>
        <dbReference type="EMBL" id="KXB78171.1"/>
    </source>
</evidence>
<organism evidence="10 11">
    <name type="scientific">Porphyromonas somerae</name>
    <dbReference type="NCBI Taxonomy" id="322095"/>
    <lineage>
        <taxon>Bacteria</taxon>
        <taxon>Pseudomonadati</taxon>
        <taxon>Bacteroidota</taxon>
        <taxon>Bacteroidia</taxon>
        <taxon>Bacteroidales</taxon>
        <taxon>Porphyromonadaceae</taxon>
        <taxon>Porphyromonas</taxon>
    </lineage>
</organism>
<dbReference type="InterPro" id="IPR050619">
    <property type="entry name" value="Flavodoxin"/>
</dbReference>
<dbReference type="Gene3D" id="3.40.50.360">
    <property type="match status" value="1"/>
</dbReference>
<dbReference type="InterPro" id="IPR029039">
    <property type="entry name" value="Flavoprotein-like_sf"/>
</dbReference>
<dbReference type="PANTHER" id="PTHR42809:SF1">
    <property type="entry name" value="FLAVODOXIN 1"/>
    <property type="match status" value="1"/>
</dbReference>
<dbReference type="PIRSF" id="PIRSF038996">
    <property type="entry name" value="FldA"/>
    <property type="match status" value="1"/>
</dbReference>
<dbReference type="InterPro" id="IPR001094">
    <property type="entry name" value="Flavdoxin-like"/>
</dbReference>
<evidence type="ECO:0000256" key="6">
    <source>
        <dbReference type="ARBA" id="ARBA00022982"/>
    </source>
</evidence>
<keyword evidence="11" id="KW-1185">Reference proteome</keyword>
<accession>A0A134BE12</accession>
<dbReference type="EMBL" id="LSDK01000020">
    <property type="protein sequence ID" value="KXB78171.1"/>
    <property type="molecule type" value="Genomic_DNA"/>
</dbReference>
<proteinExistence type="inferred from homology"/>
<dbReference type="STRING" id="322095.HMPREF3185_00257"/>